<dbReference type="InterPro" id="IPR050367">
    <property type="entry name" value="APC_superfamily"/>
</dbReference>
<reference evidence="7 8" key="1">
    <citation type="submission" date="2018-04" db="EMBL/GenBank/DDBJ databases">
        <title>Genomic Encyclopedia of Archaeal and Bacterial Type Strains, Phase II (KMG-II): from individual species to whole genera.</title>
        <authorList>
            <person name="Goeker M."/>
        </authorList>
    </citation>
    <scope>NUCLEOTIDE SEQUENCE [LARGE SCALE GENOMIC DNA]</scope>
    <source>
        <strain evidence="7 8">DSM 45787</strain>
    </source>
</reference>
<feature type="transmembrane region" description="Helical" evidence="6">
    <location>
        <begin position="12"/>
        <end position="33"/>
    </location>
</feature>
<dbReference type="AlphaFoldDB" id="A0A2T6C0A4"/>
<comment type="subcellular location">
    <subcellularLocation>
        <location evidence="1">Cell membrane</location>
        <topology evidence="1">Multi-pass membrane protein</topology>
    </subcellularLocation>
</comment>
<keyword evidence="3 6" id="KW-0812">Transmembrane</keyword>
<protein>
    <submittedName>
        <fullName evidence="7">Amino acid/polyamine/organocation transporter (APC superfamily)</fullName>
    </submittedName>
</protein>
<gene>
    <name evidence="7" type="ORF">C8P63_1065</name>
</gene>
<comment type="caution">
    <text evidence="7">The sequence shown here is derived from an EMBL/GenBank/DDBJ whole genome shotgun (WGS) entry which is preliminary data.</text>
</comment>
<organism evidence="7 8">
    <name type="scientific">Melghirimyces profundicolus</name>
    <dbReference type="NCBI Taxonomy" id="1242148"/>
    <lineage>
        <taxon>Bacteria</taxon>
        <taxon>Bacillati</taxon>
        <taxon>Bacillota</taxon>
        <taxon>Bacilli</taxon>
        <taxon>Bacillales</taxon>
        <taxon>Thermoactinomycetaceae</taxon>
        <taxon>Melghirimyces</taxon>
    </lineage>
</organism>
<evidence type="ECO:0000256" key="3">
    <source>
        <dbReference type="ARBA" id="ARBA00022692"/>
    </source>
</evidence>
<evidence type="ECO:0000256" key="1">
    <source>
        <dbReference type="ARBA" id="ARBA00004651"/>
    </source>
</evidence>
<dbReference type="Pfam" id="PF13520">
    <property type="entry name" value="AA_permease_2"/>
    <property type="match status" value="1"/>
</dbReference>
<accession>A0A2T6C0A4</accession>
<dbReference type="PANTHER" id="PTHR42770">
    <property type="entry name" value="AMINO ACID TRANSPORTER-RELATED"/>
    <property type="match status" value="1"/>
</dbReference>
<keyword evidence="5 6" id="KW-0472">Membrane</keyword>
<feature type="transmembrane region" description="Helical" evidence="6">
    <location>
        <begin position="84"/>
        <end position="108"/>
    </location>
</feature>
<feature type="transmembrane region" description="Helical" evidence="6">
    <location>
        <begin position="39"/>
        <end position="59"/>
    </location>
</feature>
<evidence type="ECO:0000256" key="6">
    <source>
        <dbReference type="SAM" id="Phobius"/>
    </source>
</evidence>
<evidence type="ECO:0000313" key="7">
    <source>
        <dbReference type="EMBL" id="PTX61753.1"/>
    </source>
</evidence>
<evidence type="ECO:0000256" key="2">
    <source>
        <dbReference type="ARBA" id="ARBA00022475"/>
    </source>
</evidence>
<dbReference type="RefSeq" id="WP_245920719.1">
    <property type="nucleotide sequence ID" value="NZ_QBKR01000006.1"/>
</dbReference>
<feature type="transmembrane region" description="Helical" evidence="6">
    <location>
        <begin position="259"/>
        <end position="284"/>
    </location>
</feature>
<dbReference type="GO" id="GO:0022857">
    <property type="term" value="F:transmembrane transporter activity"/>
    <property type="evidence" value="ECO:0007669"/>
    <property type="project" value="InterPro"/>
</dbReference>
<feature type="transmembrane region" description="Helical" evidence="6">
    <location>
        <begin position="179"/>
        <end position="197"/>
    </location>
</feature>
<feature type="transmembrane region" description="Helical" evidence="6">
    <location>
        <begin position="114"/>
        <end position="132"/>
    </location>
</feature>
<feature type="transmembrane region" description="Helical" evidence="6">
    <location>
        <begin position="144"/>
        <end position="167"/>
    </location>
</feature>
<keyword evidence="4 6" id="KW-1133">Transmembrane helix</keyword>
<evidence type="ECO:0000256" key="4">
    <source>
        <dbReference type="ARBA" id="ARBA00022989"/>
    </source>
</evidence>
<dbReference type="PANTHER" id="PTHR42770:SF13">
    <property type="entry name" value="L-METHIONINE_BRANCHED-CHAIN AMINO ACID EXPORTER YJEH"/>
    <property type="match status" value="1"/>
</dbReference>
<feature type="transmembrane region" description="Helical" evidence="6">
    <location>
        <begin position="317"/>
        <end position="337"/>
    </location>
</feature>
<sequence>MSQSMNLPQAIALYIAAILGSGILFLSSSTASVAGPASIVSWAIMIAFSFPLAYTFAVLSRSYPDAGGAAAFVRMAFGEHPGNLVGWFYFITAAVGQIIVSLTGAGYIGIAFKWSSFQIAGIACVILLIGGVSNHYGIRVSGKLSLVLSTMLLAVLFVAMVVSLPFVQWGNFKPFAPKGWYPIGTAVIMIFWSFFGWEAICSLSHRFKNPEKNVVHSTLISASVIGVVFLLLSFITIGSRTYGNLERDSSPIGVMVNRLLGFEAQLITAILAFIICTGTVNAFVASLTQLGYALSRDQAFPSFFHYLNPHTETPTRVVWLVILFAFSGVIITTGLGIHFTQLLFIPNSLGIVVYILSMMAALQLYEKSSPVWLSGLIFPDHPQFVCPFPRSVP</sequence>
<dbReference type="GO" id="GO:0005886">
    <property type="term" value="C:plasma membrane"/>
    <property type="evidence" value="ECO:0007669"/>
    <property type="project" value="UniProtKB-SubCell"/>
</dbReference>
<evidence type="ECO:0000313" key="8">
    <source>
        <dbReference type="Proteomes" id="UP000244240"/>
    </source>
</evidence>
<feature type="transmembrane region" description="Helical" evidence="6">
    <location>
        <begin position="343"/>
        <end position="365"/>
    </location>
</feature>
<keyword evidence="2" id="KW-1003">Cell membrane</keyword>
<dbReference type="EMBL" id="QBKR01000006">
    <property type="protein sequence ID" value="PTX61753.1"/>
    <property type="molecule type" value="Genomic_DNA"/>
</dbReference>
<feature type="transmembrane region" description="Helical" evidence="6">
    <location>
        <begin position="218"/>
        <end position="239"/>
    </location>
</feature>
<dbReference type="InterPro" id="IPR002293">
    <property type="entry name" value="AA/rel_permease1"/>
</dbReference>
<dbReference type="Gene3D" id="1.20.1740.10">
    <property type="entry name" value="Amino acid/polyamine transporter I"/>
    <property type="match status" value="1"/>
</dbReference>
<evidence type="ECO:0000256" key="5">
    <source>
        <dbReference type="ARBA" id="ARBA00023136"/>
    </source>
</evidence>
<proteinExistence type="predicted"/>
<name>A0A2T6C0A4_9BACL</name>
<dbReference type="Proteomes" id="UP000244240">
    <property type="component" value="Unassembled WGS sequence"/>
</dbReference>
<keyword evidence="8" id="KW-1185">Reference proteome</keyword>
<dbReference type="PIRSF" id="PIRSF006060">
    <property type="entry name" value="AA_transporter"/>
    <property type="match status" value="1"/>
</dbReference>